<dbReference type="EMBL" id="JARJCW010000127">
    <property type="protein sequence ID" value="KAJ7191874.1"/>
    <property type="molecule type" value="Genomic_DNA"/>
</dbReference>
<organism evidence="1 2">
    <name type="scientific">Mycena pura</name>
    <dbReference type="NCBI Taxonomy" id="153505"/>
    <lineage>
        <taxon>Eukaryota</taxon>
        <taxon>Fungi</taxon>
        <taxon>Dikarya</taxon>
        <taxon>Basidiomycota</taxon>
        <taxon>Agaricomycotina</taxon>
        <taxon>Agaricomycetes</taxon>
        <taxon>Agaricomycetidae</taxon>
        <taxon>Agaricales</taxon>
        <taxon>Marasmiineae</taxon>
        <taxon>Mycenaceae</taxon>
        <taxon>Mycena</taxon>
    </lineage>
</organism>
<dbReference type="InterPro" id="IPR052055">
    <property type="entry name" value="Hepadnavirus_pol/RT"/>
</dbReference>
<dbReference type="PANTHER" id="PTHR33050:SF7">
    <property type="entry name" value="RIBONUCLEASE H"/>
    <property type="match status" value="1"/>
</dbReference>
<comment type="caution">
    <text evidence="1">The sequence shown here is derived from an EMBL/GenBank/DDBJ whole genome shotgun (WGS) entry which is preliminary data.</text>
</comment>
<evidence type="ECO:0000313" key="1">
    <source>
        <dbReference type="EMBL" id="KAJ7191874.1"/>
    </source>
</evidence>
<gene>
    <name evidence="1" type="ORF">GGX14DRAFT_578605</name>
</gene>
<keyword evidence="2" id="KW-1185">Reference proteome</keyword>
<dbReference type="Proteomes" id="UP001219525">
    <property type="component" value="Unassembled WGS sequence"/>
</dbReference>
<protein>
    <submittedName>
        <fullName evidence="1">Uncharacterized protein</fullName>
    </submittedName>
</protein>
<name>A0AAD6XZD6_9AGAR</name>
<accession>A0AAD6XZD6</accession>
<dbReference type="PANTHER" id="PTHR33050">
    <property type="entry name" value="REVERSE TRANSCRIPTASE DOMAIN-CONTAINING PROTEIN"/>
    <property type="match status" value="1"/>
</dbReference>
<reference evidence="1" key="1">
    <citation type="submission" date="2023-03" db="EMBL/GenBank/DDBJ databases">
        <title>Massive genome expansion in bonnet fungi (Mycena s.s.) driven by repeated elements and novel gene families across ecological guilds.</title>
        <authorList>
            <consortium name="Lawrence Berkeley National Laboratory"/>
            <person name="Harder C.B."/>
            <person name="Miyauchi S."/>
            <person name="Viragh M."/>
            <person name="Kuo A."/>
            <person name="Thoen E."/>
            <person name="Andreopoulos B."/>
            <person name="Lu D."/>
            <person name="Skrede I."/>
            <person name="Drula E."/>
            <person name="Henrissat B."/>
            <person name="Morin E."/>
            <person name="Kohler A."/>
            <person name="Barry K."/>
            <person name="LaButti K."/>
            <person name="Morin E."/>
            <person name="Salamov A."/>
            <person name="Lipzen A."/>
            <person name="Mereny Z."/>
            <person name="Hegedus B."/>
            <person name="Baldrian P."/>
            <person name="Stursova M."/>
            <person name="Weitz H."/>
            <person name="Taylor A."/>
            <person name="Grigoriev I.V."/>
            <person name="Nagy L.G."/>
            <person name="Martin F."/>
            <person name="Kauserud H."/>
        </authorList>
    </citation>
    <scope>NUCLEOTIDE SEQUENCE</scope>
    <source>
        <strain evidence="1">9144</strain>
    </source>
</reference>
<proteinExistence type="predicted"/>
<sequence length="360" mass="40951">MVIMDYHRLTSIFSNLYFFRHTLGVVPKPQSEKLRMVVDHSFGEFSPNLMIPREAIAGAKLDSLKHLGDRLLELRRRHAYQRLPMHPLWQMKQTVIIDGQRHVVTISVIGALHGMKLPQIRPHIEIPQSWTPLLWDEIGIPHEGVKQVSGETLTVIGFEVDCAAMTFTMADSKCTELIDGVKKFMRMPPSGSRRRSLREYQQLAGWIIWALNVHPLLRPGLSNVYDKTRAKERSNTKIFVSKAVARDLSWFIAHLEHSNGVRLLEEQDWEPRDTDVTVYYDASFSGLGFFLDGCDMAFQARPPAEAPQNSLALEAFCVCWALHEDTVDIFSSLSAKPLYNKILKSAVDVLLPPDNSMVPH</sequence>
<dbReference type="AlphaFoldDB" id="A0AAD6XZD6"/>
<evidence type="ECO:0000313" key="2">
    <source>
        <dbReference type="Proteomes" id="UP001219525"/>
    </source>
</evidence>